<gene>
    <name evidence="5" type="ORF">BC008_35505</name>
</gene>
<dbReference type="PANTHER" id="PTHR33204">
    <property type="entry name" value="TRANSCRIPTIONAL REGULATOR, MARR FAMILY"/>
    <property type="match status" value="1"/>
</dbReference>
<keyword evidence="2" id="KW-0238">DNA-binding</keyword>
<dbReference type="InterPro" id="IPR036388">
    <property type="entry name" value="WH-like_DNA-bd_sf"/>
</dbReference>
<keyword evidence="6" id="KW-1185">Reference proteome</keyword>
<dbReference type="AlphaFoldDB" id="A0A0V7ZYT6"/>
<sequence length="150" mass="17229">MTFNLDRNRGELNYPPQPALDRIANMGVFDTSCEGHQLLEKIANKWTILIIYALTQGKKRYTGLKQQIVDISPKMLVQNLRNLERSGLIERKVFPSVPPRVEYSLTPLGESLAEPLAVLGEWAYQHIKDVNLAIEKYDNNSKSEDFWEPK</sequence>
<reference evidence="5 6" key="1">
    <citation type="journal article" date="2015" name="Genome Announc.">
        <title>Draft Genome of the Euendolithic (true boring) Cyanobacterium Mastigocoleus testarum strain BC008.</title>
        <authorList>
            <person name="Guida B.S."/>
            <person name="Garcia-Pichel F."/>
        </authorList>
    </citation>
    <scope>NUCLEOTIDE SEQUENCE [LARGE SCALE GENOMIC DNA]</scope>
    <source>
        <strain evidence="5 6">BC008</strain>
    </source>
</reference>
<dbReference type="PROSITE" id="PS51118">
    <property type="entry name" value="HTH_HXLR"/>
    <property type="match status" value="1"/>
</dbReference>
<dbReference type="Gene3D" id="1.10.10.10">
    <property type="entry name" value="Winged helix-like DNA-binding domain superfamily/Winged helix DNA-binding domain"/>
    <property type="match status" value="1"/>
</dbReference>
<evidence type="ECO:0000256" key="3">
    <source>
        <dbReference type="ARBA" id="ARBA00023163"/>
    </source>
</evidence>
<proteinExistence type="predicted"/>
<dbReference type="PANTHER" id="PTHR33204:SF37">
    <property type="entry name" value="HTH-TYPE TRANSCRIPTIONAL REGULATOR YODB"/>
    <property type="match status" value="1"/>
</dbReference>
<evidence type="ECO:0000256" key="2">
    <source>
        <dbReference type="ARBA" id="ARBA00023125"/>
    </source>
</evidence>
<keyword evidence="3" id="KW-0804">Transcription</keyword>
<name>A0A0V7ZYT6_9CYAN</name>
<dbReference type="GO" id="GO:0003677">
    <property type="term" value="F:DNA binding"/>
    <property type="evidence" value="ECO:0007669"/>
    <property type="project" value="UniProtKB-KW"/>
</dbReference>
<dbReference type="OrthoDB" id="9791143at2"/>
<keyword evidence="1" id="KW-0805">Transcription regulation</keyword>
<organism evidence="5 6">
    <name type="scientific">Mastigocoleus testarum BC008</name>
    <dbReference type="NCBI Taxonomy" id="371196"/>
    <lineage>
        <taxon>Bacteria</taxon>
        <taxon>Bacillati</taxon>
        <taxon>Cyanobacteriota</taxon>
        <taxon>Cyanophyceae</taxon>
        <taxon>Nostocales</taxon>
        <taxon>Hapalosiphonaceae</taxon>
        <taxon>Mastigocoleus</taxon>
    </lineage>
</organism>
<dbReference type="Pfam" id="PF01638">
    <property type="entry name" value="HxlR"/>
    <property type="match status" value="1"/>
</dbReference>
<dbReference type="Proteomes" id="UP000053372">
    <property type="component" value="Unassembled WGS sequence"/>
</dbReference>
<dbReference type="InterPro" id="IPR036390">
    <property type="entry name" value="WH_DNA-bd_sf"/>
</dbReference>
<comment type="caution">
    <text evidence="5">The sequence shown here is derived from an EMBL/GenBank/DDBJ whole genome shotgun (WGS) entry which is preliminary data.</text>
</comment>
<feature type="domain" description="HTH hxlR-type" evidence="4">
    <location>
        <begin position="33"/>
        <end position="131"/>
    </location>
</feature>
<accession>A0A0V7ZYT6</accession>
<protein>
    <submittedName>
        <fullName evidence="5">Transcriptional regulator, HxlR family protein</fullName>
    </submittedName>
</protein>
<dbReference type="RefSeq" id="WP_027846068.1">
    <property type="nucleotide sequence ID" value="NZ_LMTZ01000024.1"/>
</dbReference>
<evidence type="ECO:0000256" key="1">
    <source>
        <dbReference type="ARBA" id="ARBA00023015"/>
    </source>
</evidence>
<evidence type="ECO:0000313" key="5">
    <source>
        <dbReference type="EMBL" id="KST69430.1"/>
    </source>
</evidence>
<dbReference type="EMBL" id="LMTZ01000024">
    <property type="protein sequence ID" value="KST69430.1"/>
    <property type="molecule type" value="Genomic_DNA"/>
</dbReference>
<evidence type="ECO:0000313" key="6">
    <source>
        <dbReference type="Proteomes" id="UP000053372"/>
    </source>
</evidence>
<dbReference type="SUPFAM" id="SSF46785">
    <property type="entry name" value="Winged helix' DNA-binding domain"/>
    <property type="match status" value="1"/>
</dbReference>
<evidence type="ECO:0000259" key="4">
    <source>
        <dbReference type="PROSITE" id="PS51118"/>
    </source>
</evidence>
<dbReference type="InterPro" id="IPR002577">
    <property type="entry name" value="HTH_HxlR"/>
</dbReference>